<accession>A0A0B7AZR2</accession>
<proteinExistence type="predicted"/>
<evidence type="ECO:0000313" key="1">
    <source>
        <dbReference type="EMBL" id="CEK85521.1"/>
    </source>
</evidence>
<gene>
    <name evidence="1" type="primary">ORF148663</name>
</gene>
<organism evidence="1">
    <name type="scientific">Arion vulgaris</name>
    <dbReference type="NCBI Taxonomy" id="1028688"/>
    <lineage>
        <taxon>Eukaryota</taxon>
        <taxon>Metazoa</taxon>
        <taxon>Spiralia</taxon>
        <taxon>Lophotrochozoa</taxon>
        <taxon>Mollusca</taxon>
        <taxon>Gastropoda</taxon>
        <taxon>Heterobranchia</taxon>
        <taxon>Euthyneura</taxon>
        <taxon>Panpulmonata</taxon>
        <taxon>Eupulmonata</taxon>
        <taxon>Stylommatophora</taxon>
        <taxon>Helicina</taxon>
        <taxon>Arionoidea</taxon>
        <taxon>Arionidae</taxon>
        <taxon>Arion</taxon>
    </lineage>
</organism>
<protein>
    <submittedName>
        <fullName evidence="1">Uncharacterized protein</fullName>
    </submittedName>
</protein>
<dbReference type="AlphaFoldDB" id="A0A0B7AZR2"/>
<feature type="non-terminal residue" evidence="1">
    <location>
        <position position="83"/>
    </location>
</feature>
<dbReference type="EMBL" id="HACG01038656">
    <property type="protein sequence ID" value="CEK85521.1"/>
    <property type="molecule type" value="Transcribed_RNA"/>
</dbReference>
<reference evidence="1" key="1">
    <citation type="submission" date="2014-12" db="EMBL/GenBank/DDBJ databases">
        <title>Insight into the proteome of Arion vulgaris.</title>
        <authorList>
            <person name="Aradska J."/>
            <person name="Bulat T."/>
            <person name="Smidak R."/>
            <person name="Sarate P."/>
            <person name="Gangsoo J."/>
            <person name="Sialana F."/>
            <person name="Bilban M."/>
            <person name="Lubec G."/>
        </authorList>
    </citation>
    <scope>NUCLEOTIDE SEQUENCE</scope>
    <source>
        <tissue evidence="1">Skin</tissue>
    </source>
</reference>
<sequence length="83" mass="9605">MFTVLIYSFLTRACLRSFADKFCGDRKFGHTVSCSVILNRTVELIEHSCGILIMFLVLIFRLKGYEYTLCLRLLLMSDPSYLP</sequence>
<name>A0A0B7AZR2_9EUPU</name>